<proteinExistence type="predicted"/>
<evidence type="ECO:0000313" key="1">
    <source>
        <dbReference type="EMBL" id="GAA3945416.1"/>
    </source>
</evidence>
<gene>
    <name evidence="1" type="ORF">GCM10022244_60980</name>
</gene>
<dbReference type="Proteomes" id="UP001501000">
    <property type="component" value="Unassembled WGS sequence"/>
</dbReference>
<reference evidence="2" key="1">
    <citation type="journal article" date="2019" name="Int. J. Syst. Evol. Microbiol.">
        <title>The Global Catalogue of Microorganisms (GCM) 10K type strain sequencing project: providing services to taxonomists for standard genome sequencing and annotation.</title>
        <authorList>
            <consortium name="The Broad Institute Genomics Platform"/>
            <consortium name="The Broad Institute Genome Sequencing Center for Infectious Disease"/>
            <person name="Wu L."/>
            <person name="Ma J."/>
        </authorList>
    </citation>
    <scope>NUCLEOTIDE SEQUENCE [LARGE SCALE GENOMIC DNA]</scope>
    <source>
        <strain evidence="2">JCM 16956</strain>
    </source>
</reference>
<accession>A0ABP7NF82</accession>
<comment type="caution">
    <text evidence="1">The sequence shown here is derived from an EMBL/GenBank/DDBJ whole genome shotgun (WGS) entry which is preliminary data.</text>
</comment>
<evidence type="ECO:0008006" key="3">
    <source>
        <dbReference type="Google" id="ProtNLM"/>
    </source>
</evidence>
<organism evidence="1 2">
    <name type="scientific">Streptomyces gulbargensis</name>
    <dbReference type="NCBI Taxonomy" id="364901"/>
    <lineage>
        <taxon>Bacteria</taxon>
        <taxon>Bacillati</taxon>
        <taxon>Actinomycetota</taxon>
        <taxon>Actinomycetes</taxon>
        <taxon>Kitasatosporales</taxon>
        <taxon>Streptomycetaceae</taxon>
        <taxon>Streptomyces</taxon>
    </lineage>
</organism>
<evidence type="ECO:0000313" key="2">
    <source>
        <dbReference type="Proteomes" id="UP001501000"/>
    </source>
</evidence>
<name>A0ABP7NF82_9ACTN</name>
<protein>
    <recommendedName>
        <fullName evidence="3">Ricin B lectin domain-containing protein</fullName>
    </recommendedName>
</protein>
<sequence>MFSGPEPGLPGRIGAYAAAGASSGGAMSDAGKVVKLYAKGIPVGVRDGGLVALPAPGERAAEWSVRLTDGGFRFALKGTDEVITAAGTDRAPAAVRPDTTEASVWRLQYVDDEGTTALTSLADLRDGTYVIDRRGLALGRDLFEPRTPDPKPVLVRTDDRTPYWRLEVLA</sequence>
<dbReference type="EMBL" id="BAABAJ010000044">
    <property type="protein sequence ID" value="GAA3945416.1"/>
    <property type="molecule type" value="Genomic_DNA"/>
</dbReference>
<keyword evidence="2" id="KW-1185">Reference proteome</keyword>